<sequence length="154" mass="17490">MIEEGLLLVILDHPATLDPHHHVIDLVPIVVTIIPLLLKEGNIQDLPRLKVEGTVEKDHIHIIVERGHPRVLHPITVAQGAVVRVRQRDQPIAEVQPQTVMLGNWQRAGPQPVRTSSNSCWTYVGFWILFDNVLSRLFVSLQLLLVCCLWNKTF</sequence>
<accession>A0A445DKF7</accession>
<keyword evidence="2" id="KW-1185">Reference proteome</keyword>
<dbReference type="EMBL" id="SDMP01000004">
    <property type="protein sequence ID" value="RYR63669.1"/>
    <property type="molecule type" value="Genomic_DNA"/>
</dbReference>
<comment type="caution">
    <text evidence="1">The sequence shown here is derived from an EMBL/GenBank/DDBJ whole genome shotgun (WGS) entry which is preliminary data.</text>
</comment>
<reference evidence="1 2" key="1">
    <citation type="submission" date="2019-01" db="EMBL/GenBank/DDBJ databases">
        <title>Sequencing of cultivated peanut Arachis hypogaea provides insights into genome evolution and oil improvement.</title>
        <authorList>
            <person name="Chen X."/>
        </authorList>
    </citation>
    <scope>NUCLEOTIDE SEQUENCE [LARGE SCALE GENOMIC DNA]</scope>
    <source>
        <strain evidence="2">cv. Fuhuasheng</strain>
        <tissue evidence="1">Leaves</tissue>
    </source>
</reference>
<evidence type="ECO:0000313" key="2">
    <source>
        <dbReference type="Proteomes" id="UP000289738"/>
    </source>
</evidence>
<protein>
    <submittedName>
        <fullName evidence="1">Uncharacterized protein</fullName>
    </submittedName>
</protein>
<name>A0A445DKF7_ARAHY</name>
<proteinExistence type="predicted"/>
<evidence type="ECO:0000313" key="1">
    <source>
        <dbReference type="EMBL" id="RYR63669.1"/>
    </source>
</evidence>
<organism evidence="1 2">
    <name type="scientific">Arachis hypogaea</name>
    <name type="common">Peanut</name>
    <dbReference type="NCBI Taxonomy" id="3818"/>
    <lineage>
        <taxon>Eukaryota</taxon>
        <taxon>Viridiplantae</taxon>
        <taxon>Streptophyta</taxon>
        <taxon>Embryophyta</taxon>
        <taxon>Tracheophyta</taxon>
        <taxon>Spermatophyta</taxon>
        <taxon>Magnoliopsida</taxon>
        <taxon>eudicotyledons</taxon>
        <taxon>Gunneridae</taxon>
        <taxon>Pentapetalae</taxon>
        <taxon>rosids</taxon>
        <taxon>fabids</taxon>
        <taxon>Fabales</taxon>
        <taxon>Fabaceae</taxon>
        <taxon>Papilionoideae</taxon>
        <taxon>50 kb inversion clade</taxon>
        <taxon>dalbergioids sensu lato</taxon>
        <taxon>Dalbergieae</taxon>
        <taxon>Pterocarpus clade</taxon>
        <taxon>Arachis</taxon>
    </lineage>
</organism>
<gene>
    <name evidence="1" type="ORF">Ahy_A04g021446</name>
</gene>
<dbReference type="Proteomes" id="UP000289738">
    <property type="component" value="Chromosome A04"/>
</dbReference>
<dbReference type="AlphaFoldDB" id="A0A445DKF7"/>